<evidence type="ECO:0000256" key="5">
    <source>
        <dbReference type="ARBA" id="ARBA00022692"/>
    </source>
</evidence>
<dbReference type="Gene3D" id="1.20.1530.20">
    <property type="match status" value="1"/>
</dbReference>
<comment type="similarity">
    <text evidence="2">Belongs to the arsenical resistance-3 (ACR3) (TC 2.A.59) family.</text>
</comment>
<evidence type="ECO:0000256" key="4">
    <source>
        <dbReference type="ARBA" id="ARBA00022475"/>
    </source>
</evidence>
<feature type="transmembrane region" description="Helical" evidence="8">
    <location>
        <begin position="21"/>
        <end position="39"/>
    </location>
</feature>
<feature type="transmembrane region" description="Helical" evidence="8">
    <location>
        <begin position="147"/>
        <end position="166"/>
    </location>
</feature>
<keyword evidence="6 8" id="KW-1133">Transmembrane helix</keyword>
<evidence type="ECO:0000256" key="2">
    <source>
        <dbReference type="ARBA" id="ARBA00010110"/>
    </source>
</evidence>
<feature type="transmembrane region" description="Helical" evidence="8">
    <location>
        <begin position="109"/>
        <end position="127"/>
    </location>
</feature>
<feature type="transmembrane region" description="Helical" evidence="8">
    <location>
        <begin position="45"/>
        <end position="67"/>
    </location>
</feature>
<proteinExistence type="inferred from homology"/>
<feature type="transmembrane region" description="Helical" evidence="8">
    <location>
        <begin position="303"/>
        <end position="328"/>
    </location>
</feature>
<evidence type="ECO:0000256" key="6">
    <source>
        <dbReference type="ARBA" id="ARBA00022989"/>
    </source>
</evidence>
<keyword evidence="5 8" id="KW-0812">Transmembrane</keyword>
<dbReference type="EMBL" id="CP131059">
    <property type="protein sequence ID" value="WNY23818.1"/>
    <property type="molecule type" value="Genomic_DNA"/>
</dbReference>
<keyword evidence="7 8" id="KW-0472">Membrane</keyword>
<dbReference type="KEGG" id="mehf:MmiHf6_11390"/>
<dbReference type="GO" id="GO:0005886">
    <property type="term" value="C:plasma membrane"/>
    <property type="evidence" value="ECO:0007669"/>
    <property type="project" value="UniProtKB-SubCell"/>
</dbReference>
<dbReference type="GeneID" id="85195711"/>
<accession>A0AA96V113</accession>
<dbReference type="Proteomes" id="UP001302978">
    <property type="component" value="Chromosome"/>
</dbReference>
<feature type="transmembrane region" description="Helical" evidence="8">
    <location>
        <begin position="276"/>
        <end position="297"/>
    </location>
</feature>
<dbReference type="GO" id="GO:0015297">
    <property type="term" value="F:antiporter activity"/>
    <property type="evidence" value="ECO:0007669"/>
    <property type="project" value="InterPro"/>
</dbReference>
<reference evidence="9 10" key="1">
    <citation type="submission" date="2023-07" db="EMBL/GenBank/DDBJ databases">
        <title>Closed genoem sequence of Methanomicrococcus sp. Hf6.</title>
        <authorList>
            <person name="Poehlein A."/>
            <person name="Protasov E."/>
            <person name="Platt K."/>
            <person name="Reeh H."/>
            <person name="Daniel R."/>
            <person name="Brune A."/>
        </authorList>
    </citation>
    <scope>NUCLEOTIDE SEQUENCE [LARGE SCALE GENOMIC DNA]</scope>
    <source>
        <strain evidence="9 10">Hf6</strain>
    </source>
</reference>
<dbReference type="Pfam" id="PF01758">
    <property type="entry name" value="SBF"/>
    <property type="match status" value="1"/>
</dbReference>
<protein>
    <submittedName>
        <fullName evidence="9">Arsenical-resistance protein Acr3</fullName>
    </submittedName>
</protein>
<dbReference type="InterPro" id="IPR002657">
    <property type="entry name" value="BilAc:Na_symport/Acr3"/>
</dbReference>
<feature type="transmembrane region" description="Helical" evidence="8">
    <location>
        <begin position="242"/>
        <end position="264"/>
    </location>
</feature>
<name>A0AA96V113_9EURY</name>
<evidence type="ECO:0000313" key="10">
    <source>
        <dbReference type="Proteomes" id="UP001302978"/>
    </source>
</evidence>
<keyword evidence="4" id="KW-1003">Cell membrane</keyword>
<dbReference type="AlphaFoldDB" id="A0AA96V113"/>
<evidence type="ECO:0000256" key="8">
    <source>
        <dbReference type="SAM" id="Phobius"/>
    </source>
</evidence>
<dbReference type="RefSeq" id="WP_316556981.1">
    <property type="nucleotide sequence ID" value="NZ_CP131059.1"/>
</dbReference>
<dbReference type="InterPro" id="IPR038770">
    <property type="entry name" value="Na+/solute_symporter_sf"/>
</dbReference>
<feature type="transmembrane region" description="Helical" evidence="8">
    <location>
        <begin position="172"/>
        <end position="196"/>
    </location>
</feature>
<dbReference type="PANTHER" id="PTHR43057:SF1">
    <property type="entry name" value="ARSENICAL-RESISTANCE PROTEIN 3"/>
    <property type="match status" value="1"/>
</dbReference>
<dbReference type="GO" id="GO:0015104">
    <property type="term" value="F:antimonite transmembrane transporter activity"/>
    <property type="evidence" value="ECO:0007669"/>
    <property type="project" value="TreeGrafter"/>
</dbReference>
<evidence type="ECO:0000313" key="9">
    <source>
        <dbReference type="EMBL" id="WNY23818.1"/>
    </source>
</evidence>
<dbReference type="PANTHER" id="PTHR43057">
    <property type="entry name" value="ARSENITE EFFLUX TRANSPORTER"/>
    <property type="match status" value="1"/>
</dbReference>
<evidence type="ECO:0000256" key="1">
    <source>
        <dbReference type="ARBA" id="ARBA00004651"/>
    </source>
</evidence>
<keyword evidence="3" id="KW-0813">Transport</keyword>
<feature type="transmembrane region" description="Helical" evidence="8">
    <location>
        <begin position="79"/>
        <end position="103"/>
    </location>
</feature>
<comment type="subcellular location">
    <subcellularLocation>
        <location evidence="1">Cell membrane</location>
        <topology evidence="1">Multi-pass membrane protein</topology>
    </subcellularLocation>
</comment>
<dbReference type="InterPro" id="IPR004706">
    <property type="entry name" value="Arsenical-R_Acr3"/>
</dbReference>
<gene>
    <name evidence="9" type="primary">acr3</name>
    <name evidence="9" type="ORF">MmiHf6_11390</name>
</gene>
<evidence type="ECO:0000256" key="7">
    <source>
        <dbReference type="ARBA" id="ARBA00023136"/>
    </source>
</evidence>
<sequence>MKSAKNGQWETQACEKINNNLRSVIILICVAVGILLGQIDFISNYSAYLIEPFLMIMLFGVFLQVDLTGLKNSFKNTRFAALTVLINFIWTPLFAWFLASVFLHGEPDLQIGFLMLMVTPCTDWYLLFTDMAKGNVSLGAAQLPLNLILQIILLPVYLLIFAGSVVDIEVMTLLKSILIVLLIPFLFANLFRYLYVKKFGEKNLEEKILVHNDNMQFVFLNLAIIAMFASQGRLLLQNPQLLLIMLIPVILFFAVNFIGVQLVGRALKMSYEDTTTLNLTTLARNSPLSLAIAVSAFPNHPLIALVLVIGPLIELPILTIIARVLLWIRPRYKVFGKKIEKNLVEE</sequence>
<keyword evidence="10" id="KW-1185">Reference proteome</keyword>
<organism evidence="9 10">
    <name type="scientific">Methanimicrococcus hongohii</name>
    <dbReference type="NCBI Taxonomy" id="3028295"/>
    <lineage>
        <taxon>Archaea</taxon>
        <taxon>Methanobacteriati</taxon>
        <taxon>Methanobacteriota</taxon>
        <taxon>Stenosarchaea group</taxon>
        <taxon>Methanomicrobia</taxon>
        <taxon>Methanosarcinales</taxon>
        <taxon>Methanosarcinaceae</taxon>
        <taxon>Methanimicrococcus</taxon>
    </lineage>
</organism>
<feature type="transmembrane region" description="Helical" evidence="8">
    <location>
        <begin position="217"/>
        <end position="236"/>
    </location>
</feature>
<evidence type="ECO:0000256" key="3">
    <source>
        <dbReference type="ARBA" id="ARBA00022448"/>
    </source>
</evidence>
<dbReference type="GO" id="GO:0015105">
    <property type="term" value="F:arsenite transmembrane transporter activity"/>
    <property type="evidence" value="ECO:0007669"/>
    <property type="project" value="TreeGrafter"/>
</dbReference>